<feature type="region of interest" description="Disordered" evidence="1">
    <location>
        <begin position="1"/>
        <end position="47"/>
    </location>
</feature>
<evidence type="ECO:0000313" key="3">
    <source>
        <dbReference type="Proteomes" id="UP001597280"/>
    </source>
</evidence>
<evidence type="ECO:0000256" key="1">
    <source>
        <dbReference type="SAM" id="MobiDB-lite"/>
    </source>
</evidence>
<feature type="compositionally biased region" description="Acidic residues" evidence="1">
    <location>
        <begin position="1"/>
        <end position="46"/>
    </location>
</feature>
<sequence>MPDDDVSDEDVPDDDVSDEDVPDDDVSDEDVSDEDVSDDDVPDEDVPAVSVDCVDGVDGVVVGSVGAALLVATGVVAAADVLAAPCSPIHSAPAPIPVAASAVPAITPVATRP</sequence>
<keyword evidence="3" id="KW-1185">Reference proteome</keyword>
<dbReference type="Proteomes" id="UP001597280">
    <property type="component" value="Unassembled WGS sequence"/>
</dbReference>
<evidence type="ECO:0000313" key="2">
    <source>
        <dbReference type="EMBL" id="MFD1835514.1"/>
    </source>
</evidence>
<dbReference type="RefSeq" id="WP_343904531.1">
    <property type="nucleotide sequence ID" value="NZ_BAAAIS010000002.1"/>
</dbReference>
<gene>
    <name evidence="2" type="ORF">ACFSDA_10550</name>
</gene>
<accession>A0ABW4PXF8</accession>
<comment type="caution">
    <text evidence="2">The sequence shown here is derived from an EMBL/GenBank/DDBJ whole genome shotgun (WGS) entry which is preliminary data.</text>
</comment>
<reference evidence="3" key="1">
    <citation type="journal article" date="2019" name="Int. J. Syst. Evol. Microbiol.">
        <title>The Global Catalogue of Microorganisms (GCM) 10K type strain sequencing project: providing services to taxonomists for standard genome sequencing and annotation.</title>
        <authorList>
            <consortium name="The Broad Institute Genomics Platform"/>
            <consortium name="The Broad Institute Genome Sequencing Center for Infectious Disease"/>
            <person name="Wu L."/>
            <person name="Ma J."/>
        </authorList>
    </citation>
    <scope>NUCLEOTIDE SEQUENCE [LARGE SCALE GENOMIC DNA]</scope>
    <source>
        <strain evidence="3">JCM 11650</strain>
    </source>
</reference>
<proteinExistence type="predicted"/>
<organism evidence="2 3">
    <name type="scientific">Brachybacterium rhamnosum</name>
    <dbReference type="NCBI Taxonomy" id="173361"/>
    <lineage>
        <taxon>Bacteria</taxon>
        <taxon>Bacillati</taxon>
        <taxon>Actinomycetota</taxon>
        <taxon>Actinomycetes</taxon>
        <taxon>Micrococcales</taxon>
        <taxon>Dermabacteraceae</taxon>
        <taxon>Brachybacterium</taxon>
    </lineage>
</organism>
<dbReference type="EMBL" id="JBHUFL010000002">
    <property type="protein sequence ID" value="MFD1835514.1"/>
    <property type="molecule type" value="Genomic_DNA"/>
</dbReference>
<protein>
    <submittedName>
        <fullName evidence="2">Uncharacterized protein</fullName>
    </submittedName>
</protein>
<name>A0ABW4PXF8_9MICO</name>